<accession>A0AAV4RLL9</accession>
<dbReference type="AlphaFoldDB" id="A0AAV4RLL9"/>
<comment type="caution">
    <text evidence="1">The sequence shown here is derived from an EMBL/GenBank/DDBJ whole genome shotgun (WGS) entry which is preliminary data.</text>
</comment>
<dbReference type="Proteomes" id="UP001054945">
    <property type="component" value="Unassembled WGS sequence"/>
</dbReference>
<name>A0AAV4RLL9_CAEEX</name>
<keyword evidence="2" id="KW-1185">Reference proteome</keyword>
<organism evidence="1 2">
    <name type="scientific">Caerostris extrusa</name>
    <name type="common">Bark spider</name>
    <name type="synonym">Caerostris bankana</name>
    <dbReference type="NCBI Taxonomy" id="172846"/>
    <lineage>
        <taxon>Eukaryota</taxon>
        <taxon>Metazoa</taxon>
        <taxon>Ecdysozoa</taxon>
        <taxon>Arthropoda</taxon>
        <taxon>Chelicerata</taxon>
        <taxon>Arachnida</taxon>
        <taxon>Araneae</taxon>
        <taxon>Araneomorphae</taxon>
        <taxon>Entelegynae</taxon>
        <taxon>Araneoidea</taxon>
        <taxon>Araneidae</taxon>
        <taxon>Caerostris</taxon>
    </lineage>
</organism>
<sequence length="109" mass="12395">MALIYKVQVFAGGNHGTYCTAPILYHSNFNRTLNRMTFDGLHLSPLLVRRNSVDKFHKSMLLLYNGTDISLRNLQGEAQSNCTAPIWYHRKSHFVPSQFGPNTQKNGIN</sequence>
<evidence type="ECO:0000313" key="1">
    <source>
        <dbReference type="EMBL" id="GIY21474.1"/>
    </source>
</evidence>
<proteinExistence type="predicted"/>
<gene>
    <name evidence="1" type="ORF">CEXT_250281</name>
</gene>
<evidence type="ECO:0000313" key="2">
    <source>
        <dbReference type="Proteomes" id="UP001054945"/>
    </source>
</evidence>
<dbReference type="EMBL" id="BPLR01008023">
    <property type="protein sequence ID" value="GIY21474.1"/>
    <property type="molecule type" value="Genomic_DNA"/>
</dbReference>
<protein>
    <submittedName>
        <fullName evidence="1">Uncharacterized protein</fullName>
    </submittedName>
</protein>
<reference evidence="1 2" key="1">
    <citation type="submission" date="2021-06" db="EMBL/GenBank/DDBJ databases">
        <title>Caerostris extrusa draft genome.</title>
        <authorList>
            <person name="Kono N."/>
            <person name="Arakawa K."/>
        </authorList>
    </citation>
    <scope>NUCLEOTIDE SEQUENCE [LARGE SCALE GENOMIC DNA]</scope>
</reference>